<feature type="transmembrane region" description="Helical" evidence="1">
    <location>
        <begin position="22"/>
        <end position="40"/>
    </location>
</feature>
<dbReference type="Pfam" id="PF11745">
    <property type="entry name" value="DUF3304"/>
    <property type="match status" value="1"/>
</dbReference>
<gene>
    <name evidence="2" type="ORF">C1H66_20305</name>
</gene>
<dbReference type="Proteomes" id="UP000235346">
    <property type="component" value="Unassembled WGS sequence"/>
</dbReference>
<evidence type="ECO:0000313" key="3">
    <source>
        <dbReference type="Proteomes" id="UP000235346"/>
    </source>
</evidence>
<dbReference type="RefSeq" id="WP_102629691.1">
    <property type="nucleotide sequence ID" value="NZ_PDOH01000015.1"/>
</dbReference>
<keyword evidence="3" id="KW-1185">Reference proteome</keyword>
<dbReference type="AlphaFoldDB" id="A0A2N7TGI2"/>
<evidence type="ECO:0000256" key="1">
    <source>
        <dbReference type="SAM" id="Phobius"/>
    </source>
</evidence>
<dbReference type="InterPro" id="IPR021733">
    <property type="entry name" value="DUF3304"/>
</dbReference>
<dbReference type="EMBL" id="PNRE01000096">
    <property type="protein sequence ID" value="PMR67269.1"/>
    <property type="molecule type" value="Genomic_DNA"/>
</dbReference>
<protein>
    <recommendedName>
        <fullName evidence="4">DUF3304 domain-containing protein</fullName>
    </recommendedName>
</protein>
<dbReference type="OrthoDB" id="6057435at2"/>
<reference evidence="2 3" key="1">
    <citation type="submission" date="2018-01" db="EMBL/GenBank/DDBJ databases">
        <title>Halomonas endophytica sp. nov., isolated from storage liquid in the stems of Populus euphratica.</title>
        <authorList>
            <person name="Chen C."/>
        </authorList>
    </citation>
    <scope>NUCLEOTIDE SEQUENCE [LARGE SCALE GENOMIC DNA]</scope>
    <source>
        <strain evidence="2 3">DSM 26881</strain>
    </source>
</reference>
<evidence type="ECO:0008006" key="4">
    <source>
        <dbReference type="Google" id="ProtNLM"/>
    </source>
</evidence>
<name>A0A2N7TGI2_9GAMM</name>
<evidence type="ECO:0000313" key="2">
    <source>
        <dbReference type="EMBL" id="PMR67269.1"/>
    </source>
</evidence>
<sequence length="170" mass="19738">MLVNWIWNWLVDNIWYGLPKRVRWGLGALLAGYVVWLFFLPDLHPMPTDTSIRGHSHIDRPIHRFWVNGRWGGNLGPYGGGGTVCCQRISGDTAEVEWVYGRTVEEFERGDEPEGHRVTLPMPERTREDRYLHVHFLPNHEVKLGWSPNLVSPYDHLPKRLDQVEEGAHP</sequence>
<comment type="caution">
    <text evidence="2">The sequence shown here is derived from an EMBL/GenBank/DDBJ whole genome shotgun (WGS) entry which is preliminary data.</text>
</comment>
<keyword evidence="1" id="KW-0472">Membrane</keyword>
<accession>A0A2N7TGI2</accession>
<keyword evidence="1" id="KW-0812">Transmembrane</keyword>
<organism evidence="2 3">
    <name type="scientific">Halomonas heilongjiangensis</name>
    <dbReference type="NCBI Taxonomy" id="1387883"/>
    <lineage>
        <taxon>Bacteria</taxon>
        <taxon>Pseudomonadati</taxon>
        <taxon>Pseudomonadota</taxon>
        <taxon>Gammaproteobacteria</taxon>
        <taxon>Oceanospirillales</taxon>
        <taxon>Halomonadaceae</taxon>
        <taxon>Halomonas</taxon>
    </lineage>
</organism>
<proteinExistence type="predicted"/>
<keyword evidence="1" id="KW-1133">Transmembrane helix</keyword>